<protein>
    <submittedName>
        <fullName evidence="2">Uncharacterized protein</fullName>
    </submittedName>
</protein>
<sequence>MQKRKWTYEERKQWLKEHNKLFYCNKEDTAIFIRKQYALAWTLNWGNPWSYIIMGTIIVLIVIVCF</sequence>
<name>A0AA42DK03_9FIRM</name>
<evidence type="ECO:0000313" key="2">
    <source>
        <dbReference type="EMBL" id="MDA3730447.1"/>
    </source>
</evidence>
<dbReference type="RefSeq" id="WP_271011076.1">
    <property type="nucleotide sequence ID" value="NZ_JAQIFT010000013.1"/>
</dbReference>
<dbReference type="EMBL" id="JAQIFT010000013">
    <property type="protein sequence ID" value="MDA3730447.1"/>
    <property type="molecule type" value="Genomic_DNA"/>
</dbReference>
<keyword evidence="3" id="KW-1185">Reference proteome</keyword>
<keyword evidence="1" id="KW-0812">Transmembrane</keyword>
<comment type="caution">
    <text evidence="2">The sequence shown here is derived from an EMBL/GenBank/DDBJ whole genome shotgun (WGS) entry which is preliminary data.</text>
</comment>
<evidence type="ECO:0000256" key="1">
    <source>
        <dbReference type="SAM" id="Phobius"/>
    </source>
</evidence>
<accession>A0AA42DK03</accession>
<feature type="transmembrane region" description="Helical" evidence="1">
    <location>
        <begin position="48"/>
        <end position="65"/>
    </location>
</feature>
<reference evidence="2" key="1">
    <citation type="journal article" date="2023" name="Int. J. Syst. Evol. Microbiol.">
        <title>&lt;i&gt;Holtiella tumoricola&lt;/i&gt; gen. nov. sp. nov., isolated from a human clinical sample.</title>
        <authorList>
            <person name="Allen-Vercoe E."/>
            <person name="Daigneault M.C."/>
            <person name="Vancuren S.J."/>
            <person name="Cochrane K."/>
            <person name="O'Neal L.L."/>
            <person name="Sankaranarayanan K."/>
            <person name="Lawson P.A."/>
        </authorList>
    </citation>
    <scope>NUCLEOTIDE SEQUENCE</scope>
    <source>
        <strain evidence="2">CC70A</strain>
    </source>
</reference>
<proteinExistence type="predicted"/>
<keyword evidence="1" id="KW-0472">Membrane</keyword>
<evidence type="ECO:0000313" key="3">
    <source>
        <dbReference type="Proteomes" id="UP001169242"/>
    </source>
</evidence>
<gene>
    <name evidence="2" type="ORF">PBV87_02865</name>
</gene>
<keyword evidence="1" id="KW-1133">Transmembrane helix</keyword>
<dbReference type="Proteomes" id="UP001169242">
    <property type="component" value="Unassembled WGS sequence"/>
</dbReference>
<organism evidence="2 3">
    <name type="scientific">Holtiella tumoricola</name>
    <dbReference type="NCBI Taxonomy" id="3018743"/>
    <lineage>
        <taxon>Bacteria</taxon>
        <taxon>Bacillati</taxon>
        <taxon>Bacillota</taxon>
        <taxon>Clostridia</taxon>
        <taxon>Lachnospirales</taxon>
        <taxon>Cellulosilyticaceae</taxon>
        <taxon>Holtiella</taxon>
    </lineage>
</organism>
<dbReference type="AlphaFoldDB" id="A0AA42DK03"/>